<sequence length="49" mass="5680">MAERNWANQYRVPHLPYQPDAVHLASDCSEALEHHLRSHWLSAITMLAL</sequence>
<dbReference type="AlphaFoldDB" id="A0A5C6AN94"/>
<protein>
    <submittedName>
        <fullName evidence="1">Uncharacterized protein</fullName>
    </submittedName>
</protein>
<keyword evidence="2" id="KW-1185">Reference proteome</keyword>
<comment type="caution">
    <text evidence="1">The sequence shown here is derived from an EMBL/GenBank/DDBJ whole genome shotgun (WGS) entry which is preliminary data.</text>
</comment>
<proteinExistence type="predicted"/>
<evidence type="ECO:0000313" key="2">
    <source>
        <dbReference type="Proteomes" id="UP000320176"/>
    </source>
</evidence>
<dbReference type="Proteomes" id="UP000320176">
    <property type="component" value="Unassembled WGS sequence"/>
</dbReference>
<gene>
    <name evidence="1" type="ORF">Pla52n_42500</name>
</gene>
<organism evidence="1 2">
    <name type="scientific">Stieleria varia</name>
    <dbReference type="NCBI Taxonomy" id="2528005"/>
    <lineage>
        <taxon>Bacteria</taxon>
        <taxon>Pseudomonadati</taxon>
        <taxon>Planctomycetota</taxon>
        <taxon>Planctomycetia</taxon>
        <taxon>Pirellulales</taxon>
        <taxon>Pirellulaceae</taxon>
        <taxon>Stieleria</taxon>
    </lineage>
</organism>
<reference evidence="1 2" key="1">
    <citation type="submission" date="2019-02" db="EMBL/GenBank/DDBJ databases">
        <title>Deep-cultivation of Planctomycetes and their phenomic and genomic characterization uncovers novel biology.</title>
        <authorList>
            <person name="Wiegand S."/>
            <person name="Jogler M."/>
            <person name="Boedeker C."/>
            <person name="Pinto D."/>
            <person name="Vollmers J."/>
            <person name="Rivas-Marin E."/>
            <person name="Kohn T."/>
            <person name="Peeters S.H."/>
            <person name="Heuer A."/>
            <person name="Rast P."/>
            <person name="Oberbeckmann S."/>
            <person name="Bunk B."/>
            <person name="Jeske O."/>
            <person name="Meyerdierks A."/>
            <person name="Storesund J.E."/>
            <person name="Kallscheuer N."/>
            <person name="Luecker S."/>
            <person name="Lage O.M."/>
            <person name="Pohl T."/>
            <person name="Merkel B.J."/>
            <person name="Hornburger P."/>
            <person name="Mueller R.-W."/>
            <person name="Bruemmer F."/>
            <person name="Labrenz M."/>
            <person name="Spormann A.M."/>
            <person name="Op Den Camp H."/>
            <person name="Overmann J."/>
            <person name="Amann R."/>
            <person name="Jetten M.S.M."/>
            <person name="Mascher T."/>
            <person name="Medema M.H."/>
            <person name="Devos D.P."/>
            <person name="Kaster A.-K."/>
            <person name="Ovreas L."/>
            <person name="Rohde M."/>
            <person name="Galperin M.Y."/>
            <person name="Jogler C."/>
        </authorList>
    </citation>
    <scope>NUCLEOTIDE SEQUENCE [LARGE SCALE GENOMIC DNA]</scope>
    <source>
        <strain evidence="1 2">Pla52n</strain>
    </source>
</reference>
<accession>A0A5C6AN94</accession>
<dbReference type="EMBL" id="SJPN01000005">
    <property type="protein sequence ID" value="TWU00881.1"/>
    <property type="molecule type" value="Genomic_DNA"/>
</dbReference>
<evidence type="ECO:0000313" key="1">
    <source>
        <dbReference type="EMBL" id="TWU00881.1"/>
    </source>
</evidence>
<name>A0A5C6AN94_9BACT</name>